<proteinExistence type="predicted"/>
<keyword evidence="3" id="KW-1185">Reference proteome</keyword>
<feature type="transmembrane region" description="Helical" evidence="1">
    <location>
        <begin position="93"/>
        <end position="113"/>
    </location>
</feature>
<keyword evidence="1" id="KW-0472">Membrane</keyword>
<keyword evidence="1" id="KW-0812">Transmembrane</keyword>
<dbReference type="KEGG" id="hir:HETIRDRAFT_320207"/>
<accession>W4K5B1</accession>
<name>W4K5B1_HETIT</name>
<evidence type="ECO:0000313" key="3">
    <source>
        <dbReference type="Proteomes" id="UP000030671"/>
    </source>
</evidence>
<feature type="non-terminal residue" evidence="2">
    <location>
        <position position="1"/>
    </location>
</feature>
<dbReference type="AlphaFoldDB" id="W4K5B1"/>
<gene>
    <name evidence="2" type="ORF">HETIRDRAFT_320207</name>
</gene>
<evidence type="ECO:0000313" key="2">
    <source>
        <dbReference type="EMBL" id="ETW80555.1"/>
    </source>
</evidence>
<dbReference type="EMBL" id="KI925459">
    <property type="protein sequence ID" value="ETW80555.1"/>
    <property type="molecule type" value="Genomic_DNA"/>
</dbReference>
<feature type="transmembrane region" description="Helical" evidence="1">
    <location>
        <begin position="6"/>
        <end position="23"/>
    </location>
</feature>
<keyword evidence="1" id="KW-1133">Transmembrane helix</keyword>
<reference evidence="2 3" key="1">
    <citation type="journal article" date="2012" name="New Phytol.">
        <title>Insight into trade-off between wood decay and parasitism from the genome of a fungal forest pathogen.</title>
        <authorList>
            <person name="Olson A."/>
            <person name="Aerts A."/>
            <person name="Asiegbu F."/>
            <person name="Belbahri L."/>
            <person name="Bouzid O."/>
            <person name="Broberg A."/>
            <person name="Canback B."/>
            <person name="Coutinho P.M."/>
            <person name="Cullen D."/>
            <person name="Dalman K."/>
            <person name="Deflorio G."/>
            <person name="van Diepen L.T."/>
            <person name="Dunand C."/>
            <person name="Duplessis S."/>
            <person name="Durling M."/>
            <person name="Gonthier P."/>
            <person name="Grimwood J."/>
            <person name="Fossdal C.G."/>
            <person name="Hansson D."/>
            <person name="Henrissat B."/>
            <person name="Hietala A."/>
            <person name="Himmelstrand K."/>
            <person name="Hoffmeister D."/>
            <person name="Hogberg N."/>
            <person name="James T.Y."/>
            <person name="Karlsson M."/>
            <person name="Kohler A."/>
            <person name="Kues U."/>
            <person name="Lee Y.H."/>
            <person name="Lin Y.C."/>
            <person name="Lind M."/>
            <person name="Lindquist E."/>
            <person name="Lombard V."/>
            <person name="Lucas S."/>
            <person name="Lunden K."/>
            <person name="Morin E."/>
            <person name="Murat C."/>
            <person name="Park J."/>
            <person name="Raffaello T."/>
            <person name="Rouze P."/>
            <person name="Salamov A."/>
            <person name="Schmutz J."/>
            <person name="Solheim H."/>
            <person name="Stahlberg J."/>
            <person name="Velez H."/>
            <person name="de Vries R.P."/>
            <person name="Wiebenga A."/>
            <person name="Woodward S."/>
            <person name="Yakovlev I."/>
            <person name="Garbelotto M."/>
            <person name="Martin F."/>
            <person name="Grigoriev I.V."/>
            <person name="Stenlid J."/>
        </authorList>
    </citation>
    <scope>NUCLEOTIDE SEQUENCE [LARGE SCALE GENOMIC DNA]</scope>
    <source>
        <strain evidence="2 3">TC 32-1</strain>
    </source>
</reference>
<dbReference type="InParanoid" id="W4K5B1"/>
<organism evidence="2 3">
    <name type="scientific">Heterobasidion irregulare (strain TC 32-1)</name>
    <dbReference type="NCBI Taxonomy" id="747525"/>
    <lineage>
        <taxon>Eukaryota</taxon>
        <taxon>Fungi</taxon>
        <taxon>Dikarya</taxon>
        <taxon>Basidiomycota</taxon>
        <taxon>Agaricomycotina</taxon>
        <taxon>Agaricomycetes</taxon>
        <taxon>Russulales</taxon>
        <taxon>Bondarzewiaceae</taxon>
        <taxon>Heterobasidion</taxon>
        <taxon>Heterobasidion annosum species complex</taxon>
    </lineage>
</organism>
<dbReference type="GeneID" id="20670654"/>
<dbReference type="RefSeq" id="XP_009547288.1">
    <property type="nucleotide sequence ID" value="XM_009548993.1"/>
</dbReference>
<feature type="transmembrane region" description="Helical" evidence="1">
    <location>
        <begin position="35"/>
        <end position="58"/>
    </location>
</feature>
<dbReference type="PANTHER" id="PTHR40465:SF1">
    <property type="entry name" value="DUF6534 DOMAIN-CONTAINING PROTEIN"/>
    <property type="match status" value="1"/>
</dbReference>
<dbReference type="PANTHER" id="PTHR40465">
    <property type="entry name" value="CHROMOSOME 1, WHOLE GENOME SHOTGUN SEQUENCE"/>
    <property type="match status" value="1"/>
</dbReference>
<protein>
    <submittedName>
        <fullName evidence="2">Uncharacterized protein</fullName>
    </submittedName>
</protein>
<dbReference type="Proteomes" id="UP000030671">
    <property type="component" value="Unassembled WGS sequence"/>
</dbReference>
<dbReference type="HOGENOM" id="CLU_046025_16_2_1"/>
<evidence type="ECO:0000256" key="1">
    <source>
        <dbReference type="SAM" id="Phobius"/>
    </source>
</evidence>
<sequence length="128" mass="14321">ILGLVFNWGLLGVLSSQVYIYYLRYPKDSWRIKSLVYGLCIAEVIQTSLLTHDAVIVLGRGWGDITVVTDMHTLWFSGAIMNGTADAIVQLYYAWRIFILSKSIFFTAIIVLVCNTSRTSNSMCAIAC</sequence>
<dbReference type="OrthoDB" id="3053835at2759"/>